<proteinExistence type="predicted"/>
<keyword evidence="3" id="KW-1185">Reference proteome</keyword>
<accession>A0ABQ1PTL2</accession>
<sequence length="434" mass="49816">MFNFLKGTFRFEVIHSDNIQTESILTPESLVNYVIGVNNHLIKAEETGWVYAEKFKEGKKGKELLYAFKIELPLYEDNPYFDQLLSPFYTKKKLPFEEVVLPEATKETESKAGTPELPSELQALAESGTKRLEEQEPEPSEIGEVNSEEQELVDLNEDQAEQQQLIENLMYQLEIQQEEIQKLKQENASNISLSDPFSNADIKTELVVKKKQPEVSSDKSYPGLSLDSIEPKTEKTTVLSTPESVDAVSDVLDLVKNEFSSRLSNFVEEETIKINQEIKELDTRHLIEEEVTKRVQAEKQRTIDAEILVLDNEEQKELKEEQQRHELAVATIKRTCAEKKANKEQELDVHFKDKLANDIAVEYKTQTEQLTRILQGKKDELAFKQKEMNEGLKTNFAQVLASFNETHEKVIEQVEQQKVANQPIDFLAHKKAAN</sequence>
<comment type="caution">
    <text evidence="2">The sequence shown here is derived from an EMBL/GenBank/DDBJ whole genome shotgun (WGS) entry which is preliminary data.</text>
</comment>
<gene>
    <name evidence="2" type="ORF">GCM10011573_36090</name>
</gene>
<evidence type="ECO:0000256" key="1">
    <source>
        <dbReference type="SAM" id="MobiDB-lite"/>
    </source>
</evidence>
<evidence type="ECO:0000313" key="3">
    <source>
        <dbReference type="Proteomes" id="UP000630615"/>
    </source>
</evidence>
<dbReference type="RefSeq" id="WP_088272027.1">
    <property type="nucleotide sequence ID" value="NZ_BMKI01000015.1"/>
</dbReference>
<dbReference type="Proteomes" id="UP000630615">
    <property type="component" value="Unassembled WGS sequence"/>
</dbReference>
<feature type="compositionally biased region" description="Acidic residues" evidence="1">
    <location>
        <begin position="135"/>
        <end position="152"/>
    </location>
</feature>
<organism evidence="2 3">
    <name type="scientific">Enterococcus wangshanyuanii</name>
    <dbReference type="NCBI Taxonomy" id="2005703"/>
    <lineage>
        <taxon>Bacteria</taxon>
        <taxon>Bacillati</taxon>
        <taxon>Bacillota</taxon>
        <taxon>Bacilli</taxon>
        <taxon>Lactobacillales</taxon>
        <taxon>Enterococcaceae</taxon>
        <taxon>Enterococcus</taxon>
    </lineage>
</organism>
<feature type="region of interest" description="Disordered" evidence="1">
    <location>
        <begin position="128"/>
        <end position="152"/>
    </location>
</feature>
<feature type="region of interest" description="Disordered" evidence="1">
    <location>
        <begin position="209"/>
        <end position="228"/>
    </location>
</feature>
<evidence type="ECO:0000313" key="2">
    <source>
        <dbReference type="EMBL" id="GGD03416.1"/>
    </source>
</evidence>
<dbReference type="EMBL" id="BMKI01000015">
    <property type="protein sequence ID" value="GGD03416.1"/>
    <property type="molecule type" value="Genomic_DNA"/>
</dbReference>
<protein>
    <submittedName>
        <fullName evidence="2">Uncharacterized protein</fullName>
    </submittedName>
</protein>
<name>A0ABQ1PTL2_9ENTE</name>
<reference evidence="3" key="1">
    <citation type="journal article" date="2019" name="Int. J. Syst. Evol. Microbiol.">
        <title>The Global Catalogue of Microorganisms (GCM) 10K type strain sequencing project: providing services to taxonomists for standard genome sequencing and annotation.</title>
        <authorList>
            <consortium name="The Broad Institute Genomics Platform"/>
            <consortium name="The Broad Institute Genome Sequencing Center for Infectious Disease"/>
            <person name="Wu L."/>
            <person name="Ma J."/>
        </authorList>
    </citation>
    <scope>NUCLEOTIDE SEQUENCE [LARGE SCALE GENOMIC DNA]</scope>
    <source>
        <strain evidence="3">CGMCC 1.15942</strain>
    </source>
</reference>